<accession>E1P667</accession>
<dbReference type="AlphaFoldDB" id="E1P667"/>
<dbReference type="HOGENOM" id="CLU_1592198_0_0_7"/>
<dbReference type="SUPFAM" id="SSF52540">
    <property type="entry name" value="P-loop containing nucleoside triphosphate hydrolases"/>
    <property type="match status" value="1"/>
</dbReference>
<keyword evidence="1" id="KW-0418">Kinase</keyword>
<dbReference type="KEGG" id="gbm:Gbem_4064"/>
<gene>
    <name evidence="1" type="ordered locus">Gbem_4064</name>
</gene>
<name>E1P667_CITBB</name>
<protein>
    <submittedName>
        <fullName evidence="1">Cytidylate kinase-related protein</fullName>
    </submittedName>
</protein>
<keyword evidence="1" id="KW-0808">Transferase</keyword>
<dbReference type="EMBL" id="CP001124">
    <property type="protein sequence ID" value="ADO00762.1"/>
    <property type="molecule type" value="Genomic_DNA"/>
</dbReference>
<evidence type="ECO:0000313" key="1">
    <source>
        <dbReference type="EMBL" id="ADO00762.1"/>
    </source>
</evidence>
<dbReference type="GO" id="GO:0016301">
    <property type="term" value="F:kinase activity"/>
    <property type="evidence" value="ECO:0007669"/>
    <property type="project" value="UniProtKB-KW"/>
</dbReference>
<dbReference type="STRING" id="404380.Gbem_4064"/>
<organism evidence="1 2">
    <name type="scientific">Citrifermentans bemidjiense (strain ATCC BAA-1014 / DSM 16622 / JCM 12645 / Bem)</name>
    <name type="common">Geobacter bemidjiensis</name>
    <dbReference type="NCBI Taxonomy" id="404380"/>
    <lineage>
        <taxon>Bacteria</taxon>
        <taxon>Pseudomonadati</taxon>
        <taxon>Thermodesulfobacteriota</taxon>
        <taxon>Desulfuromonadia</taxon>
        <taxon>Geobacterales</taxon>
        <taxon>Geobacteraceae</taxon>
        <taxon>Citrifermentans</taxon>
    </lineage>
</organism>
<reference evidence="1 2" key="2">
    <citation type="journal article" date="2010" name="BMC Genomics">
        <title>The genome of Geobacter bemidjiensis, exemplar for the subsurface clade of Geobacter species that predominate in Fe(III)-reducing subsurface environments.</title>
        <authorList>
            <person name="Aklujkar M."/>
            <person name="Young N.D."/>
            <person name="Holmes D."/>
            <person name="Chavan M."/>
            <person name="Risso C."/>
            <person name="Kiss H.E."/>
            <person name="Han C.S."/>
            <person name="Land M.L."/>
            <person name="Lovley D.R."/>
        </authorList>
    </citation>
    <scope>NUCLEOTIDE SEQUENCE [LARGE SCALE GENOMIC DNA]</scope>
    <source>
        <strain evidence="2">ATCC BAA-1014 / DSM 16622 / JCM 12645 / Bem</strain>
    </source>
</reference>
<dbReference type="InterPro" id="IPR027417">
    <property type="entry name" value="P-loop_NTPase"/>
</dbReference>
<sequence length="167" mass="18672">MIISFFGSSCTGKSTLARPLAKYLGLPLRSCGEEIKQRAKAIGSSIDDMPISEHLLIDEETIKWASDNCCCIIEGRYLNYVLSSHKHGIILVQLTASATARRNRMALRVGKEVSLDEICEIDRKDQAFRVLNYKSLLPLDPTFTIDTSLLTVNECLELIKTKLKPLL</sequence>
<evidence type="ECO:0000313" key="2">
    <source>
        <dbReference type="Proteomes" id="UP000008825"/>
    </source>
</evidence>
<keyword evidence="2" id="KW-1185">Reference proteome</keyword>
<dbReference type="Proteomes" id="UP000008825">
    <property type="component" value="Chromosome"/>
</dbReference>
<reference evidence="1 2" key="1">
    <citation type="submission" date="2008-07" db="EMBL/GenBank/DDBJ databases">
        <title>Complete sequence of Geobacter bemidjiensis BEM.</title>
        <authorList>
            <consortium name="US DOE Joint Genome Institute"/>
            <person name="Lucas S."/>
            <person name="Copeland A."/>
            <person name="Lapidus A."/>
            <person name="Glavina del Rio T."/>
            <person name="Dalin E."/>
            <person name="Tice H."/>
            <person name="Bruce D."/>
            <person name="Goodwin L."/>
            <person name="Pitluck S."/>
            <person name="Kiss H."/>
            <person name="Brettin T."/>
            <person name="Detter J.C."/>
            <person name="Han C."/>
            <person name="Kuske C.R."/>
            <person name="Schmutz J."/>
            <person name="Larimer F."/>
            <person name="Land M."/>
            <person name="Hauser L."/>
            <person name="Kyrpides N."/>
            <person name="Lykidis A."/>
            <person name="Lovley D."/>
            <person name="Richardson P."/>
        </authorList>
    </citation>
    <scope>NUCLEOTIDE SEQUENCE [LARGE SCALE GENOMIC DNA]</scope>
    <source>
        <strain evidence="2">ATCC BAA-1014 / DSM 16622 / JCM 12645 / Bem</strain>
    </source>
</reference>
<dbReference type="Gene3D" id="3.40.50.300">
    <property type="entry name" value="P-loop containing nucleotide triphosphate hydrolases"/>
    <property type="match status" value="1"/>
</dbReference>
<proteinExistence type="predicted"/>